<dbReference type="RefSeq" id="WP_157564325.1">
    <property type="nucleotide sequence ID" value="NZ_WQKZ01000002.1"/>
</dbReference>
<reference evidence="1 2" key="1">
    <citation type="submission" date="2019-12" db="EMBL/GenBank/DDBJ databases">
        <title>Hymenobacter sp. HMF4947 Genome sequencing and assembly.</title>
        <authorList>
            <person name="Kang H."/>
            <person name="Cha I."/>
            <person name="Kim H."/>
            <person name="Joh K."/>
        </authorList>
    </citation>
    <scope>NUCLEOTIDE SEQUENCE [LARGE SCALE GENOMIC DNA]</scope>
    <source>
        <strain evidence="1 2">HMF4947</strain>
    </source>
</reference>
<comment type="caution">
    <text evidence="1">The sequence shown here is derived from an EMBL/GenBank/DDBJ whole genome shotgun (WGS) entry which is preliminary data.</text>
</comment>
<accession>A0A7K1TDF5</accession>
<name>A0A7K1TDF5_9BACT</name>
<gene>
    <name evidence="1" type="ORF">GO988_08875</name>
</gene>
<organism evidence="1 2">
    <name type="scientific">Hymenobacter ginkgonis</name>
    <dbReference type="NCBI Taxonomy" id="2682976"/>
    <lineage>
        <taxon>Bacteria</taxon>
        <taxon>Pseudomonadati</taxon>
        <taxon>Bacteroidota</taxon>
        <taxon>Cytophagia</taxon>
        <taxon>Cytophagales</taxon>
        <taxon>Hymenobacteraceae</taxon>
        <taxon>Hymenobacter</taxon>
    </lineage>
</organism>
<dbReference type="EMBL" id="WQKZ01000002">
    <property type="protein sequence ID" value="MVN76436.1"/>
    <property type="molecule type" value="Genomic_DNA"/>
</dbReference>
<evidence type="ECO:0000313" key="2">
    <source>
        <dbReference type="Proteomes" id="UP000441336"/>
    </source>
</evidence>
<dbReference type="AlphaFoldDB" id="A0A7K1TDF5"/>
<keyword evidence="2" id="KW-1185">Reference proteome</keyword>
<proteinExistence type="predicted"/>
<evidence type="ECO:0000313" key="1">
    <source>
        <dbReference type="EMBL" id="MVN76436.1"/>
    </source>
</evidence>
<sequence length="154" mass="17458">MLEQQQLMSLFAALSDAISAHENASDRVKGTEQQKPKNVDTANYIAYKELEAASAWQARMDAAIAELTEKEVELRETQGQVLAALPEAVKRRIEKNIPVIIGEGNKFLGLYQRGKELAVLTDQHEQTLYSKIFSYYQQPARERGRIQGMIENLY</sequence>
<protein>
    <submittedName>
        <fullName evidence="1">Uncharacterized protein</fullName>
    </submittedName>
</protein>
<dbReference type="Proteomes" id="UP000441336">
    <property type="component" value="Unassembled WGS sequence"/>
</dbReference>